<dbReference type="PRINTS" id="PR00169">
    <property type="entry name" value="KCHANNEL"/>
</dbReference>
<dbReference type="EMBL" id="RCHS01004180">
    <property type="protein sequence ID" value="RMX37205.1"/>
    <property type="molecule type" value="Genomic_DNA"/>
</dbReference>
<dbReference type="InterPro" id="IPR028325">
    <property type="entry name" value="VG_K_chnl"/>
</dbReference>
<dbReference type="Gene3D" id="3.30.710.10">
    <property type="entry name" value="Potassium Channel Kv1.1, Chain A"/>
    <property type="match status" value="1"/>
</dbReference>
<dbReference type="FunFam" id="1.10.287.70:FF:000028">
    <property type="entry name" value="potassium voltage-gated channel subfamily D member 3"/>
    <property type="match status" value="1"/>
</dbReference>
<feature type="transmembrane region" description="Helical" evidence="13">
    <location>
        <begin position="418"/>
        <end position="438"/>
    </location>
</feature>
<comment type="subcellular location">
    <subcellularLocation>
        <location evidence="1">Membrane</location>
        <topology evidence="1">Multi-pass membrane protein</topology>
    </subcellularLocation>
</comment>
<dbReference type="Gene3D" id="1.10.287.70">
    <property type="match status" value="1"/>
</dbReference>
<keyword evidence="4 13" id="KW-0812">Transmembrane</keyword>
<feature type="compositionally biased region" description="Basic residues" evidence="12">
    <location>
        <begin position="479"/>
        <end position="492"/>
    </location>
</feature>
<keyword evidence="11" id="KW-0407">Ion channel</keyword>
<name>A0A3M6T711_POCDA</name>
<dbReference type="GO" id="GO:0001508">
    <property type="term" value="P:action potential"/>
    <property type="evidence" value="ECO:0007669"/>
    <property type="project" value="TreeGrafter"/>
</dbReference>
<dbReference type="GO" id="GO:0005249">
    <property type="term" value="F:voltage-gated potassium channel activity"/>
    <property type="evidence" value="ECO:0007669"/>
    <property type="project" value="InterPro"/>
</dbReference>
<dbReference type="Pfam" id="PF00520">
    <property type="entry name" value="Ion_trans"/>
    <property type="match status" value="1"/>
</dbReference>
<keyword evidence="2" id="KW-0813">Transport</keyword>
<evidence type="ECO:0000256" key="5">
    <source>
        <dbReference type="ARBA" id="ARBA00022826"/>
    </source>
</evidence>
<evidence type="ECO:0000256" key="6">
    <source>
        <dbReference type="ARBA" id="ARBA00022882"/>
    </source>
</evidence>
<feature type="transmembrane region" description="Helical" evidence="13">
    <location>
        <begin position="259"/>
        <end position="279"/>
    </location>
</feature>
<feature type="compositionally biased region" description="Polar residues" evidence="12">
    <location>
        <begin position="502"/>
        <end position="511"/>
    </location>
</feature>
<feature type="region of interest" description="Disordered" evidence="12">
    <location>
        <begin position="471"/>
        <end position="530"/>
    </location>
</feature>
<dbReference type="SUPFAM" id="SSF54695">
    <property type="entry name" value="POZ domain"/>
    <property type="match status" value="1"/>
</dbReference>
<dbReference type="OrthoDB" id="5962147at2759"/>
<keyword evidence="8 13" id="KW-1133">Transmembrane helix</keyword>
<organism evidence="15 16">
    <name type="scientific">Pocillopora damicornis</name>
    <name type="common">Cauliflower coral</name>
    <name type="synonym">Millepora damicornis</name>
    <dbReference type="NCBI Taxonomy" id="46731"/>
    <lineage>
        <taxon>Eukaryota</taxon>
        <taxon>Metazoa</taxon>
        <taxon>Cnidaria</taxon>
        <taxon>Anthozoa</taxon>
        <taxon>Hexacorallia</taxon>
        <taxon>Scleractinia</taxon>
        <taxon>Astrocoeniina</taxon>
        <taxon>Pocilloporidae</taxon>
        <taxon>Pocillopora</taxon>
    </lineage>
</organism>
<feature type="domain" description="BTB" evidence="14">
    <location>
        <begin position="74"/>
        <end position="176"/>
    </location>
</feature>
<dbReference type="Pfam" id="PF02214">
    <property type="entry name" value="BTB_2"/>
    <property type="match status" value="1"/>
</dbReference>
<feature type="transmembrane region" description="Helical" evidence="13">
    <location>
        <begin position="390"/>
        <end position="406"/>
    </location>
</feature>
<evidence type="ECO:0000313" key="16">
    <source>
        <dbReference type="Proteomes" id="UP000275408"/>
    </source>
</evidence>
<evidence type="ECO:0000256" key="7">
    <source>
        <dbReference type="ARBA" id="ARBA00022958"/>
    </source>
</evidence>
<protein>
    <recommendedName>
        <fullName evidence="14">BTB domain-containing protein</fullName>
    </recommendedName>
</protein>
<dbReference type="STRING" id="46731.A0A3M6T711"/>
<keyword evidence="7" id="KW-0630">Potassium</keyword>
<keyword evidence="5" id="KW-0631">Potassium channel</keyword>
<evidence type="ECO:0000256" key="4">
    <source>
        <dbReference type="ARBA" id="ARBA00022692"/>
    </source>
</evidence>
<evidence type="ECO:0000256" key="3">
    <source>
        <dbReference type="ARBA" id="ARBA00022538"/>
    </source>
</evidence>
<evidence type="ECO:0000256" key="1">
    <source>
        <dbReference type="ARBA" id="ARBA00004141"/>
    </source>
</evidence>
<keyword evidence="10 13" id="KW-0472">Membrane</keyword>
<dbReference type="SUPFAM" id="SSF81324">
    <property type="entry name" value="Voltage-gated potassium channels"/>
    <property type="match status" value="1"/>
</dbReference>
<evidence type="ECO:0000256" key="12">
    <source>
        <dbReference type="SAM" id="MobiDB-lite"/>
    </source>
</evidence>
<dbReference type="GO" id="GO:0051260">
    <property type="term" value="P:protein homooligomerization"/>
    <property type="evidence" value="ECO:0007669"/>
    <property type="project" value="InterPro"/>
</dbReference>
<reference evidence="15 16" key="1">
    <citation type="journal article" date="2018" name="Sci. Rep.">
        <title>Comparative analysis of the Pocillopora damicornis genome highlights role of immune system in coral evolution.</title>
        <authorList>
            <person name="Cunning R."/>
            <person name="Bay R.A."/>
            <person name="Gillette P."/>
            <person name="Baker A.C."/>
            <person name="Traylor-Knowles N."/>
        </authorList>
    </citation>
    <scope>NUCLEOTIDE SEQUENCE [LARGE SCALE GENOMIC DNA]</scope>
    <source>
        <strain evidence="15">RSMAS</strain>
        <tissue evidence="15">Whole animal</tissue>
    </source>
</reference>
<dbReference type="InterPro" id="IPR003131">
    <property type="entry name" value="T1-type_BTB"/>
</dbReference>
<dbReference type="AlphaFoldDB" id="A0A3M6T711"/>
<keyword evidence="9" id="KW-0406">Ion transport</keyword>
<dbReference type="SMART" id="SM00225">
    <property type="entry name" value="BTB"/>
    <property type="match status" value="1"/>
</dbReference>
<evidence type="ECO:0000313" key="15">
    <source>
        <dbReference type="EMBL" id="RMX37205.1"/>
    </source>
</evidence>
<dbReference type="InterPro" id="IPR000210">
    <property type="entry name" value="BTB/POZ_dom"/>
</dbReference>
<evidence type="ECO:0000256" key="13">
    <source>
        <dbReference type="SAM" id="Phobius"/>
    </source>
</evidence>
<dbReference type="PANTHER" id="PTHR11537">
    <property type="entry name" value="VOLTAGE-GATED POTASSIUM CHANNEL"/>
    <property type="match status" value="1"/>
</dbReference>
<keyword evidence="16" id="KW-1185">Reference proteome</keyword>
<feature type="compositionally biased region" description="Low complexity" evidence="12">
    <location>
        <begin position="512"/>
        <end position="528"/>
    </location>
</feature>
<evidence type="ECO:0000259" key="14">
    <source>
        <dbReference type="SMART" id="SM00225"/>
    </source>
</evidence>
<evidence type="ECO:0000256" key="11">
    <source>
        <dbReference type="ARBA" id="ARBA00023303"/>
    </source>
</evidence>
<feature type="transmembrane region" description="Helical" evidence="13">
    <location>
        <begin position="221"/>
        <end position="239"/>
    </location>
</feature>
<feature type="region of interest" description="Disordered" evidence="12">
    <location>
        <begin position="631"/>
        <end position="653"/>
    </location>
</feature>
<accession>A0A3M6T711</accession>
<dbReference type="InterPro" id="IPR011333">
    <property type="entry name" value="SKP1/BTB/POZ_sf"/>
</dbReference>
<dbReference type="InterPro" id="IPR003968">
    <property type="entry name" value="K_chnl_volt-dep_Kv"/>
</dbReference>
<evidence type="ECO:0000256" key="8">
    <source>
        <dbReference type="ARBA" id="ARBA00022989"/>
    </source>
</evidence>
<comment type="caution">
    <text evidence="15">The sequence shown here is derived from an EMBL/GenBank/DDBJ whole genome shotgun (WGS) entry which is preliminary data.</text>
</comment>
<dbReference type="Gene3D" id="1.20.120.350">
    <property type="entry name" value="Voltage-gated potassium channels. Chain C"/>
    <property type="match status" value="1"/>
</dbReference>
<keyword evidence="3" id="KW-0633">Potassium transport</keyword>
<evidence type="ECO:0000256" key="2">
    <source>
        <dbReference type="ARBA" id="ARBA00022448"/>
    </source>
</evidence>
<feature type="transmembrane region" description="Helical" evidence="13">
    <location>
        <begin position="352"/>
        <end position="378"/>
    </location>
</feature>
<dbReference type="Proteomes" id="UP000275408">
    <property type="component" value="Unassembled WGS sequence"/>
</dbReference>
<dbReference type="InterPro" id="IPR027359">
    <property type="entry name" value="Volt_channel_dom_sf"/>
</dbReference>
<dbReference type="PRINTS" id="PR01491">
    <property type="entry name" value="KVCHANNEL"/>
</dbReference>
<sequence length="653" mass="73357">MDRQENKRIQRSLVVHKLIHLGKVKMSRQKLSGLEKGNTVHHGTLIERILINSARVLASCGTSLQQNAITPKEERITVNVGGTKYELAKKNLEKFPDTLLGSERKNFFYDAERKEYFFDRDPVIFKNIADFYRHGSFHSPAPTVCCMEAVLDELKYFGIPQHSVFDCCCEHIIQEDEEQEKKKQIETMESKLPQKDRNSWTAREKLWQLLTNSKSSKKSKAFGFLFGAVVLLNISAIVAETVPAESDQTNGKAHRNIFFGLDSFCVAIFTIEFTARLYAAPYRLDFARDPSNIIDLLGIIPYYIAVVERAVNSNNAVLGFVVTVFRMFRVFRVTKLARYSERFQNLLRSIQGAAMELGGILFSFLALMITFSSIMYYFESGQKGTKFKSIPAAFWYTLVTMTTLGYGDIVPCTVSGKLLGAACALMGVLLLALPVPIIERQLYECQRKGKPKKDGVTERLVASLPSLGRIGSSEDKTLARRGGKNKRKSRTRRINDLHDSRTTSLNVETGASSSRSCESNTSSSNSGSEDFLVMRVGMPTIKEPETSDFSGNGNVIMPSTVAPQKRKSWFGNGKVSASVGDGIFTESPRSSQYLSDFRQVIPNHEDGVGRSTRYKSFIDDKKDDKEAFSMKNLRQQQFPDVTPRNYHSVGDLT</sequence>
<keyword evidence="6" id="KW-0851">Voltage-gated channel</keyword>
<dbReference type="InterPro" id="IPR005821">
    <property type="entry name" value="Ion_trans_dom"/>
</dbReference>
<dbReference type="PANTHER" id="PTHR11537:SF105">
    <property type="entry name" value="POTASSIUM VOLTAGE-GATED CHANNEL PROTEIN SHAL"/>
    <property type="match status" value="1"/>
</dbReference>
<gene>
    <name evidence="15" type="ORF">pdam_00019042</name>
</gene>
<proteinExistence type="predicted"/>
<evidence type="ECO:0000256" key="10">
    <source>
        <dbReference type="ARBA" id="ARBA00023136"/>
    </source>
</evidence>
<evidence type="ECO:0000256" key="9">
    <source>
        <dbReference type="ARBA" id="ARBA00023065"/>
    </source>
</evidence>
<dbReference type="GO" id="GO:0008076">
    <property type="term" value="C:voltage-gated potassium channel complex"/>
    <property type="evidence" value="ECO:0007669"/>
    <property type="project" value="InterPro"/>
</dbReference>